<dbReference type="Pfam" id="PF00083">
    <property type="entry name" value="Sugar_tr"/>
    <property type="match status" value="1"/>
</dbReference>
<feature type="transmembrane region" description="Helical" evidence="6">
    <location>
        <begin position="375"/>
        <end position="392"/>
    </location>
</feature>
<sequence length="511" mass="54613">MYFMAGMEHYHLAGMPVTTEMAIGMVMLFIGVGLTAWGLYPKQVPGTAKMSKVRVGALDDAPIRPAHIALLLVLAAAITIDVMKPVSFAFLAPGAAMEYGLKSPLNPGSDALPIGLYPLSGITGTMIGSFIWGYLGDRIGRRASILLAGVIFIATSTCGTMPEYWMNLITCFAMGLGVGGMLPITFALMSEAVPKRHRGWMMVLIGADIAGAYIIVSWLSATLASPDQFGWRMLWLIGLPTGLILLVLNRWIPESPRFLLQQGREEEARAVMRRYGAVIIEDTESELVVEKNLHGNFRQLFTGPFIGLSAALVLLALSIGMTQYGFQQWMPSNLQKLGFSEVASSELLRNAALIGFPLSVPIALLYGFWSSKKTVIMVTALMGAALAAFATLGDNVVNNRTLLYVLLVVPVWGVSILNSVLAAYSAEVYPTVVRARGSGLSAGATKLGGVLILATVVVAIAAPSVRITAALGVIPMALALIVLMIYGPETRHKQLESITAEELNVRSAAVG</sequence>
<protein>
    <submittedName>
        <fullName evidence="8">MFS transporter, putative metabolite:H+ symporter</fullName>
    </submittedName>
</protein>
<accession>A0A239P2T3</accession>
<evidence type="ECO:0000313" key="9">
    <source>
        <dbReference type="Proteomes" id="UP000198362"/>
    </source>
</evidence>
<dbReference type="InterPro" id="IPR036259">
    <property type="entry name" value="MFS_trans_sf"/>
</dbReference>
<evidence type="ECO:0000313" key="8">
    <source>
        <dbReference type="EMBL" id="SNT60938.1"/>
    </source>
</evidence>
<keyword evidence="9" id="KW-1185">Reference proteome</keyword>
<gene>
    <name evidence="8" type="ORF">SAMN05421812_112251</name>
</gene>
<feature type="transmembrane region" description="Helical" evidence="6">
    <location>
        <begin position="305"/>
        <end position="327"/>
    </location>
</feature>
<proteinExistence type="predicted"/>
<feature type="domain" description="Major facilitator superfamily (MFS) profile" evidence="7">
    <location>
        <begin position="70"/>
        <end position="491"/>
    </location>
</feature>
<keyword evidence="3 6" id="KW-0812">Transmembrane</keyword>
<name>A0A239P2T3_9ACTN</name>
<dbReference type="GO" id="GO:0005886">
    <property type="term" value="C:plasma membrane"/>
    <property type="evidence" value="ECO:0007669"/>
    <property type="project" value="UniProtKB-SubCell"/>
</dbReference>
<feature type="transmembrane region" description="Helical" evidence="6">
    <location>
        <begin position="467"/>
        <end position="486"/>
    </location>
</feature>
<dbReference type="AlphaFoldDB" id="A0A239P2T3"/>
<dbReference type="Proteomes" id="UP000198362">
    <property type="component" value="Unassembled WGS sequence"/>
</dbReference>
<feature type="transmembrane region" description="Helical" evidence="6">
    <location>
        <begin position="168"/>
        <end position="188"/>
    </location>
</feature>
<evidence type="ECO:0000259" key="7">
    <source>
        <dbReference type="PROSITE" id="PS50850"/>
    </source>
</evidence>
<comment type="subcellular location">
    <subcellularLocation>
        <location evidence="1">Cell membrane</location>
        <topology evidence="1">Multi-pass membrane protein</topology>
    </subcellularLocation>
</comment>
<feature type="transmembrane region" description="Helical" evidence="6">
    <location>
        <begin position="200"/>
        <end position="221"/>
    </location>
</feature>
<organism evidence="8 9">
    <name type="scientific">Asanoa hainanensis</name>
    <dbReference type="NCBI Taxonomy" id="560556"/>
    <lineage>
        <taxon>Bacteria</taxon>
        <taxon>Bacillati</taxon>
        <taxon>Actinomycetota</taxon>
        <taxon>Actinomycetes</taxon>
        <taxon>Micromonosporales</taxon>
        <taxon>Micromonosporaceae</taxon>
        <taxon>Asanoa</taxon>
    </lineage>
</organism>
<dbReference type="SUPFAM" id="SSF103473">
    <property type="entry name" value="MFS general substrate transporter"/>
    <property type="match status" value="1"/>
</dbReference>
<evidence type="ECO:0000256" key="1">
    <source>
        <dbReference type="ARBA" id="ARBA00004651"/>
    </source>
</evidence>
<evidence type="ECO:0000256" key="6">
    <source>
        <dbReference type="SAM" id="Phobius"/>
    </source>
</evidence>
<feature type="transmembrane region" description="Helical" evidence="6">
    <location>
        <begin position="404"/>
        <end position="426"/>
    </location>
</feature>
<dbReference type="InterPro" id="IPR020846">
    <property type="entry name" value="MFS_dom"/>
</dbReference>
<keyword evidence="2" id="KW-0813">Transport</keyword>
<feature type="transmembrane region" description="Helical" evidence="6">
    <location>
        <begin position="114"/>
        <end position="136"/>
    </location>
</feature>
<evidence type="ECO:0000256" key="2">
    <source>
        <dbReference type="ARBA" id="ARBA00022448"/>
    </source>
</evidence>
<feature type="transmembrane region" description="Helical" evidence="6">
    <location>
        <begin position="20"/>
        <end position="40"/>
    </location>
</feature>
<dbReference type="PROSITE" id="PS50850">
    <property type="entry name" value="MFS"/>
    <property type="match status" value="1"/>
</dbReference>
<feature type="transmembrane region" description="Helical" evidence="6">
    <location>
        <begin position="143"/>
        <end position="162"/>
    </location>
</feature>
<dbReference type="EMBL" id="FZPH01000012">
    <property type="protein sequence ID" value="SNT60938.1"/>
    <property type="molecule type" value="Genomic_DNA"/>
</dbReference>
<feature type="transmembrane region" description="Helical" evidence="6">
    <location>
        <begin position="233"/>
        <end position="252"/>
    </location>
</feature>
<dbReference type="GO" id="GO:0022857">
    <property type="term" value="F:transmembrane transporter activity"/>
    <property type="evidence" value="ECO:0007669"/>
    <property type="project" value="InterPro"/>
</dbReference>
<evidence type="ECO:0000256" key="3">
    <source>
        <dbReference type="ARBA" id="ARBA00022692"/>
    </source>
</evidence>
<evidence type="ECO:0000256" key="5">
    <source>
        <dbReference type="ARBA" id="ARBA00023136"/>
    </source>
</evidence>
<dbReference type="PANTHER" id="PTHR23511">
    <property type="entry name" value="SYNAPTIC VESICLE GLYCOPROTEIN 2"/>
    <property type="match status" value="1"/>
</dbReference>
<dbReference type="Gene3D" id="1.20.1250.20">
    <property type="entry name" value="MFS general substrate transporter like domains"/>
    <property type="match status" value="1"/>
</dbReference>
<evidence type="ECO:0000256" key="4">
    <source>
        <dbReference type="ARBA" id="ARBA00022989"/>
    </source>
</evidence>
<dbReference type="PANTHER" id="PTHR23511:SF34">
    <property type="entry name" value="SYNAPTIC VESICLE GLYCOPROTEIN 2"/>
    <property type="match status" value="1"/>
</dbReference>
<dbReference type="InterPro" id="IPR005828">
    <property type="entry name" value="MFS_sugar_transport-like"/>
</dbReference>
<keyword evidence="4 6" id="KW-1133">Transmembrane helix</keyword>
<feature type="transmembrane region" description="Helical" evidence="6">
    <location>
        <begin position="438"/>
        <end position="461"/>
    </location>
</feature>
<keyword evidence="5 6" id="KW-0472">Membrane</keyword>
<feature type="transmembrane region" description="Helical" evidence="6">
    <location>
        <begin position="347"/>
        <end position="368"/>
    </location>
</feature>
<feature type="transmembrane region" description="Helical" evidence="6">
    <location>
        <begin position="61"/>
        <end position="80"/>
    </location>
</feature>
<reference evidence="8 9" key="1">
    <citation type="submission" date="2017-06" db="EMBL/GenBank/DDBJ databases">
        <authorList>
            <person name="Kim H.J."/>
            <person name="Triplett B.A."/>
        </authorList>
    </citation>
    <scope>NUCLEOTIDE SEQUENCE [LARGE SCALE GENOMIC DNA]</scope>
    <source>
        <strain evidence="8 9">CGMCC 4.5593</strain>
    </source>
</reference>